<comment type="caution">
    <text evidence="3">The sequence shown here is derived from an EMBL/GenBank/DDBJ whole genome shotgun (WGS) entry which is preliminary data.</text>
</comment>
<evidence type="ECO:0000313" key="4">
    <source>
        <dbReference type="Proteomes" id="UP001236507"/>
    </source>
</evidence>
<dbReference type="EMBL" id="JASHIF010000009">
    <property type="protein sequence ID" value="MDI9859777.1"/>
    <property type="molecule type" value="Genomic_DNA"/>
</dbReference>
<proteinExistence type="inferred from homology"/>
<dbReference type="NCBIfam" id="TIGR00730">
    <property type="entry name" value="Rossman fold protein, TIGR00730 family"/>
    <property type="match status" value="1"/>
</dbReference>
<dbReference type="Gene3D" id="3.40.50.450">
    <property type="match status" value="1"/>
</dbReference>
<dbReference type="EC" id="3.2.2.n1" evidence="2"/>
<evidence type="ECO:0000313" key="3">
    <source>
        <dbReference type="EMBL" id="MDI9859777.1"/>
    </source>
</evidence>
<keyword evidence="4" id="KW-1185">Reference proteome</keyword>
<dbReference type="PANTHER" id="PTHR43393">
    <property type="entry name" value="CYTOKININ RIBOSIDE 5'-MONOPHOSPHATE PHOSPHORIBOHYDROLASE"/>
    <property type="match status" value="1"/>
</dbReference>
<dbReference type="Pfam" id="PF03641">
    <property type="entry name" value="Lysine_decarbox"/>
    <property type="match status" value="1"/>
</dbReference>
<keyword evidence="2" id="KW-0203">Cytokinin biosynthesis</keyword>
<evidence type="ECO:0000256" key="2">
    <source>
        <dbReference type="RuleBase" id="RU363015"/>
    </source>
</evidence>
<gene>
    <name evidence="3" type="ORF">QM524_11205</name>
</gene>
<comment type="similarity">
    <text evidence="2">Belongs to the LOG family.</text>
</comment>
<accession>A0ABT6Y874</accession>
<dbReference type="RefSeq" id="WP_166576994.1">
    <property type="nucleotide sequence ID" value="NZ_JASHIF010000009.1"/>
</dbReference>
<dbReference type="PANTHER" id="PTHR43393:SF3">
    <property type="entry name" value="LYSINE DECARBOXYLASE-LIKE PROTEIN"/>
    <property type="match status" value="1"/>
</dbReference>
<dbReference type="SUPFAM" id="SSF102405">
    <property type="entry name" value="MCP/YpsA-like"/>
    <property type="match status" value="1"/>
</dbReference>
<dbReference type="Proteomes" id="UP001236507">
    <property type="component" value="Unassembled WGS sequence"/>
</dbReference>
<reference evidence="3 4" key="1">
    <citation type="submission" date="2023-05" db="EMBL/GenBank/DDBJ databases">
        <title>Novel species of genus Flectobacillus isolated from stream in China.</title>
        <authorList>
            <person name="Lu H."/>
        </authorList>
    </citation>
    <scope>NUCLEOTIDE SEQUENCE [LARGE SCALE GENOMIC DNA]</scope>
    <source>
        <strain evidence="3 4">KCTC 42575</strain>
    </source>
</reference>
<name>A0ABT6Y874_9BACT</name>
<dbReference type="InterPro" id="IPR052341">
    <property type="entry name" value="LOG_family_nucleotidases"/>
</dbReference>
<protein>
    <recommendedName>
        <fullName evidence="2">Cytokinin riboside 5'-monophosphate phosphoribohydrolase</fullName>
        <ecNumber evidence="2">3.2.2.n1</ecNumber>
    </recommendedName>
</protein>
<sequence>MSKSEHHFMTHKNSRWHELKYVLKVLAEFIRGFRVLHFVGPCATVFGSARLQEGTVFYEQARKIGVMLANMGFTVMTGGGGGIMEAANRGAKEAGGLSVGCNIILPHEQAPNPYLDKVVEFDFFFVRKVLLSKYSYCFIVMPGGFGTLDEMFEAITLIQTRKMSPFPIVLFGKEFYQKLYEQLVAMEKAGTISAEDLSLFLITDSLEEAQQHIHKNAVEAFGLNDYKHLTPWRLLLEKRVNRIKNHDLKQ</sequence>
<organism evidence="3 4">
    <name type="scientific">Flectobacillus roseus</name>
    <dbReference type="NCBI Taxonomy" id="502259"/>
    <lineage>
        <taxon>Bacteria</taxon>
        <taxon>Pseudomonadati</taxon>
        <taxon>Bacteroidota</taxon>
        <taxon>Cytophagia</taxon>
        <taxon>Cytophagales</taxon>
        <taxon>Flectobacillaceae</taxon>
        <taxon>Flectobacillus</taxon>
    </lineage>
</organism>
<dbReference type="InterPro" id="IPR031100">
    <property type="entry name" value="LOG_fam"/>
</dbReference>
<comment type="catalytic activity">
    <reaction evidence="1">
        <text>AMP + H2O = D-ribose 5-phosphate + adenine</text>
        <dbReference type="Rhea" id="RHEA:20129"/>
        <dbReference type="ChEBI" id="CHEBI:15377"/>
        <dbReference type="ChEBI" id="CHEBI:16708"/>
        <dbReference type="ChEBI" id="CHEBI:78346"/>
        <dbReference type="ChEBI" id="CHEBI:456215"/>
        <dbReference type="EC" id="3.2.2.4"/>
    </reaction>
</comment>
<keyword evidence="2" id="KW-0378">Hydrolase</keyword>
<dbReference type="InterPro" id="IPR005269">
    <property type="entry name" value="LOG"/>
</dbReference>
<evidence type="ECO:0000256" key="1">
    <source>
        <dbReference type="ARBA" id="ARBA00000274"/>
    </source>
</evidence>